<accession>A0A1L9UUC8</accession>
<feature type="region of interest" description="Disordered" evidence="1">
    <location>
        <begin position="17"/>
        <end position="48"/>
    </location>
</feature>
<feature type="compositionally biased region" description="Basic and acidic residues" evidence="1">
    <location>
        <begin position="17"/>
        <end position="36"/>
    </location>
</feature>
<dbReference type="VEuPathDB" id="FungiDB:ASPBRDRAFT_28287"/>
<dbReference type="EMBL" id="KV878681">
    <property type="protein sequence ID" value="OJJ75348.1"/>
    <property type="molecule type" value="Genomic_DNA"/>
</dbReference>
<reference evidence="3" key="1">
    <citation type="journal article" date="2017" name="Genome Biol.">
        <title>Comparative genomics reveals high biological diversity and specific adaptations in the industrially and medically important fungal genus Aspergillus.</title>
        <authorList>
            <person name="de Vries R.P."/>
            <person name="Riley R."/>
            <person name="Wiebenga A."/>
            <person name="Aguilar-Osorio G."/>
            <person name="Amillis S."/>
            <person name="Uchima C.A."/>
            <person name="Anderluh G."/>
            <person name="Asadollahi M."/>
            <person name="Askin M."/>
            <person name="Barry K."/>
            <person name="Battaglia E."/>
            <person name="Bayram O."/>
            <person name="Benocci T."/>
            <person name="Braus-Stromeyer S.A."/>
            <person name="Caldana C."/>
            <person name="Canovas D."/>
            <person name="Cerqueira G.C."/>
            <person name="Chen F."/>
            <person name="Chen W."/>
            <person name="Choi C."/>
            <person name="Clum A."/>
            <person name="Dos Santos R.A."/>
            <person name="Damasio A.R."/>
            <person name="Diallinas G."/>
            <person name="Emri T."/>
            <person name="Fekete E."/>
            <person name="Flipphi M."/>
            <person name="Freyberg S."/>
            <person name="Gallo A."/>
            <person name="Gournas C."/>
            <person name="Habgood R."/>
            <person name="Hainaut M."/>
            <person name="Harispe M.L."/>
            <person name="Henrissat B."/>
            <person name="Hilden K.S."/>
            <person name="Hope R."/>
            <person name="Hossain A."/>
            <person name="Karabika E."/>
            <person name="Karaffa L."/>
            <person name="Karanyi Z."/>
            <person name="Krasevec N."/>
            <person name="Kuo A."/>
            <person name="Kusch H."/>
            <person name="LaButti K."/>
            <person name="Lagendijk E.L."/>
            <person name="Lapidus A."/>
            <person name="Levasseur A."/>
            <person name="Lindquist E."/>
            <person name="Lipzen A."/>
            <person name="Logrieco A.F."/>
            <person name="MacCabe A."/>
            <person name="Maekelae M.R."/>
            <person name="Malavazi I."/>
            <person name="Melin P."/>
            <person name="Meyer V."/>
            <person name="Mielnichuk N."/>
            <person name="Miskei M."/>
            <person name="Molnar A.P."/>
            <person name="Mule G."/>
            <person name="Ngan C.Y."/>
            <person name="Orejas M."/>
            <person name="Orosz E."/>
            <person name="Ouedraogo J.P."/>
            <person name="Overkamp K.M."/>
            <person name="Park H.-S."/>
            <person name="Perrone G."/>
            <person name="Piumi F."/>
            <person name="Punt P.J."/>
            <person name="Ram A.F."/>
            <person name="Ramon A."/>
            <person name="Rauscher S."/>
            <person name="Record E."/>
            <person name="Riano-Pachon D.M."/>
            <person name="Robert V."/>
            <person name="Roehrig J."/>
            <person name="Ruller R."/>
            <person name="Salamov A."/>
            <person name="Salih N.S."/>
            <person name="Samson R.A."/>
            <person name="Sandor E."/>
            <person name="Sanguinetti M."/>
            <person name="Schuetze T."/>
            <person name="Sepcic K."/>
            <person name="Shelest E."/>
            <person name="Sherlock G."/>
            <person name="Sophianopoulou V."/>
            <person name="Squina F.M."/>
            <person name="Sun H."/>
            <person name="Susca A."/>
            <person name="Todd R.B."/>
            <person name="Tsang A."/>
            <person name="Unkles S.E."/>
            <person name="van de Wiele N."/>
            <person name="van Rossen-Uffink D."/>
            <person name="Oliveira J.V."/>
            <person name="Vesth T.C."/>
            <person name="Visser J."/>
            <person name="Yu J.-H."/>
            <person name="Zhou M."/>
            <person name="Andersen M.R."/>
            <person name="Archer D.B."/>
            <person name="Baker S.E."/>
            <person name="Benoit I."/>
            <person name="Brakhage A.A."/>
            <person name="Braus G.H."/>
            <person name="Fischer R."/>
            <person name="Frisvad J.C."/>
            <person name="Goldman G.H."/>
            <person name="Houbraken J."/>
            <person name="Oakley B."/>
            <person name="Pocsi I."/>
            <person name="Scazzocchio C."/>
            <person name="Seiboth B."/>
            <person name="vanKuyk P.A."/>
            <person name="Wortman J."/>
            <person name="Dyer P.S."/>
            <person name="Grigoriev I.V."/>
        </authorList>
    </citation>
    <scope>NUCLEOTIDE SEQUENCE [LARGE SCALE GENOMIC DNA]</scope>
    <source>
        <strain evidence="3">CBS 101740 / IMI 381727 / IBT 21946</strain>
    </source>
</reference>
<evidence type="ECO:0000256" key="1">
    <source>
        <dbReference type="SAM" id="MobiDB-lite"/>
    </source>
</evidence>
<evidence type="ECO:0000313" key="3">
    <source>
        <dbReference type="Proteomes" id="UP000184499"/>
    </source>
</evidence>
<dbReference type="RefSeq" id="XP_067482595.1">
    <property type="nucleotide sequence ID" value="XM_067622491.1"/>
</dbReference>
<dbReference type="GeneID" id="93574979"/>
<dbReference type="Proteomes" id="UP000184499">
    <property type="component" value="Unassembled WGS sequence"/>
</dbReference>
<organism evidence="2 3">
    <name type="scientific">Aspergillus brasiliensis (strain CBS 101740 / IMI 381727 / IBT 21946)</name>
    <dbReference type="NCBI Taxonomy" id="767769"/>
    <lineage>
        <taxon>Eukaryota</taxon>
        <taxon>Fungi</taxon>
        <taxon>Dikarya</taxon>
        <taxon>Ascomycota</taxon>
        <taxon>Pezizomycotina</taxon>
        <taxon>Eurotiomycetes</taxon>
        <taxon>Eurotiomycetidae</taxon>
        <taxon>Eurotiales</taxon>
        <taxon>Aspergillaceae</taxon>
        <taxon>Aspergillus</taxon>
        <taxon>Aspergillus subgen. Circumdati</taxon>
    </lineage>
</organism>
<keyword evidence="3" id="KW-1185">Reference proteome</keyword>
<sequence length="200" mass="22299">MDLVVRQVTTMLAGWADRDGRRAESGTQKERREDRRQRRKGRRKSNEMQIDTSIHGSFALSSSSCSVGALHCGCVFRESQTCLIRWVIAIDRVSDRLDRGGWSPPARLLNHISAEMAGNCFRAINSPIGEAIPLSILQDPEIHHRPWLHGMLEKAPLADKLWDGNLLGLLFTATSVAPVNQYSSLKGKQIKAQRKACGNL</sequence>
<evidence type="ECO:0000313" key="2">
    <source>
        <dbReference type="EMBL" id="OJJ75348.1"/>
    </source>
</evidence>
<protein>
    <submittedName>
        <fullName evidence="2">Uncharacterized protein</fullName>
    </submittedName>
</protein>
<gene>
    <name evidence="2" type="ORF">ASPBRDRAFT_28287</name>
</gene>
<proteinExistence type="predicted"/>
<dbReference type="AlphaFoldDB" id="A0A1L9UUC8"/>
<name>A0A1L9UUC8_ASPBC</name>